<dbReference type="PANTHER" id="PTHR47505:SF1">
    <property type="entry name" value="DNA UTILIZATION PROTEIN YHGH"/>
    <property type="match status" value="1"/>
</dbReference>
<dbReference type="InterPro" id="IPR000836">
    <property type="entry name" value="PRTase_dom"/>
</dbReference>
<protein>
    <submittedName>
        <fullName evidence="2">Unannotated protein</fullName>
    </submittedName>
</protein>
<dbReference type="CDD" id="cd06223">
    <property type="entry name" value="PRTases_typeI"/>
    <property type="match status" value="1"/>
</dbReference>
<dbReference type="InterPro" id="IPR051910">
    <property type="entry name" value="ComF/GntX_DNA_util-trans"/>
</dbReference>
<organism evidence="2">
    <name type="scientific">freshwater metagenome</name>
    <dbReference type="NCBI Taxonomy" id="449393"/>
    <lineage>
        <taxon>unclassified sequences</taxon>
        <taxon>metagenomes</taxon>
        <taxon>ecological metagenomes</taxon>
    </lineage>
</organism>
<accession>A0A6J6B789</accession>
<gene>
    <name evidence="2" type="ORF">UFOPK1446_00069</name>
</gene>
<dbReference type="SUPFAM" id="SSF53271">
    <property type="entry name" value="PRTase-like"/>
    <property type="match status" value="1"/>
</dbReference>
<dbReference type="Gene3D" id="3.40.50.2020">
    <property type="match status" value="1"/>
</dbReference>
<dbReference type="PANTHER" id="PTHR47505">
    <property type="entry name" value="DNA UTILIZATION PROTEIN YHGH"/>
    <property type="match status" value="1"/>
</dbReference>
<evidence type="ECO:0000313" key="2">
    <source>
        <dbReference type="EMBL" id="CAB4534910.1"/>
    </source>
</evidence>
<dbReference type="AlphaFoldDB" id="A0A6J6B789"/>
<proteinExistence type="inferred from homology"/>
<sequence>MSSDHLFPSQGSTSLRATVHAWAQLVAPLSCAGCGAPDVSPCPICCVTLLRSVPRVVHHPLHVPVIAATAYAGPARRLVLMHKDRGRTSLATPLGAALGAAVRKAVVAVDGSVPAVQLVPVPSRRMNLVRRGRSTVAELAQAACRELDNGSTVESVLRVCQPLRDQVGLTADQRRRNLAGAFVASRPAHEAARGKMPVVVVDDIVTSGATSAEAVRALEVSGYWVVGVAAVCGPRQR</sequence>
<evidence type="ECO:0000256" key="1">
    <source>
        <dbReference type="ARBA" id="ARBA00008007"/>
    </source>
</evidence>
<reference evidence="2" key="1">
    <citation type="submission" date="2020-05" db="EMBL/GenBank/DDBJ databases">
        <authorList>
            <person name="Chiriac C."/>
            <person name="Salcher M."/>
            <person name="Ghai R."/>
            <person name="Kavagutti S V."/>
        </authorList>
    </citation>
    <scope>NUCLEOTIDE SEQUENCE</scope>
</reference>
<dbReference type="EMBL" id="CAEZSO010000006">
    <property type="protein sequence ID" value="CAB4534910.1"/>
    <property type="molecule type" value="Genomic_DNA"/>
</dbReference>
<dbReference type="InterPro" id="IPR029057">
    <property type="entry name" value="PRTase-like"/>
</dbReference>
<name>A0A6J6B789_9ZZZZ</name>
<comment type="similarity">
    <text evidence="1">Belongs to the ComF/GntX family.</text>
</comment>